<dbReference type="Gene3D" id="2.30.42.10">
    <property type="match status" value="2"/>
</dbReference>
<feature type="domain" description="PDZ GRASP-type" evidence="11">
    <location>
        <begin position="79"/>
        <end position="169"/>
    </location>
</feature>
<keyword evidence="5" id="KW-0677">Repeat</keyword>
<evidence type="ECO:0000313" key="13">
    <source>
        <dbReference type="Proteomes" id="UP000016665"/>
    </source>
</evidence>
<dbReference type="GO" id="GO:0000139">
    <property type="term" value="C:Golgi membrane"/>
    <property type="evidence" value="ECO:0007669"/>
    <property type="project" value="UniProtKB-SubCell"/>
</dbReference>
<dbReference type="Pfam" id="PF04495">
    <property type="entry name" value="GRASP55_65"/>
    <property type="match status" value="1"/>
</dbReference>
<reference evidence="12" key="3">
    <citation type="submission" date="2025-09" db="UniProtKB">
        <authorList>
            <consortium name="Ensembl"/>
        </authorList>
    </citation>
    <scope>IDENTIFICATION</scope>
</reference>
<keyword evidence="13" id="KW-1185">Reference proteome</keyword>
<feature type="binding site" evidence="9">
    <location>
        <position position="167"/>
    </location>
    <ligand>
        <name>Zn(2+)</name>
        <dbReference type="ChEBI" id="CHEBI:29105"/>
    </ligand>
</feature>
<dbReference type="GeneTree" id="ENSGT00390000008686"/>
<dbReference type="PANTHER" id="PTHR12893">
    <property type="entry name" value="GOLGI REASSEMBLY STACKING PROTEIN GRASP"/>
    <property type="match status" value="1"/>
</dbReference>
<dbReference type="GO" id="GO:0046872">
    <property type="term" value="F:metal ion binding"/>
    <property type="evidence" value="ECO:0007669"/>
    <property type="project" value="UniProtKB-KW"/>
</dbReference>
<evidence type="ECO:0000256" key="10">
    <source>
        <dbReference type="SAM" id="MobiDB-lite"/>
    </source>
</evidence>
<accession>A0A803W120</accession>
<evidence type="ECO:0000259" key="11">
    <source>
        <dbReference type="PROSITE" id="PS51865"/>
    </source>
</evidence>
<dbReference type="InterPro" id="IPR036034">
    <property type="entry name" value="PDZ_sf"/>
</dbReference>
<evidence type="ECO:0000256" key="4">
    <source>
        <dbReference type="ARBA" id="ARBA00022707"/>
    </source>
</evidence>
<evidence type="ECO:0000256" key="9">
    <source>
        <dbReference type="PIRSR" id="PIRSR607583-1"/>
    </source>
</evidence>
<evidence type="ECO:0000256" key="1">
    <source>
        <dbReference type="ARBA" id="ARBA00004394"/>
    </source>
</evidence>
<keyword evidence="4" id="KW-0519">Myristate</keyword>
<dbReference type="SUPFAM" id="SSF50156">
    <property type="entry name" value="PDZ domain-like"/>
    <property type="match status" value="2"/>
</dbReference>
<reference evidence="12 13" key="1">
    <citation type="journal article" date="2012" name="Nature">
        <title>The genomic landscape of species divergence in Ficedula flycatchers.</title>
        <authorList>
            <person name="Ellegren H."/>
            <person name="Smeds L."/>
            <person name="Burri R."/>
            <person name="Olason P.I."/>
            <person name="Backstrom N."/>
            <person name="Kawakami T."/>
            <person name="Kunstner A."/>
            <person name="Makinen H."/>
            <person name="Nadachowska-Brzyska K."/>
            <person name="Qvarnstrom A."/>
            <person name="Uebbing S."/>
            <person name="Wolf J.B."/>
        </authorList>
    </citation>
    <scope>NUCLEOTIDE SEQUENCE [LARGE SCALE GENOMIC DNA]</scope>
</reference>
<evidence type="ECO:0000256" key="5">
    <source>
        <dbReference type="ARBA" id="ARBA00022737"/>
    </source>
</evidence>
<keyword evidence="3" id="KW-0597">Phosphoprotein</keyword>
<evidence type="ECO:0000256" key="7">
    <source>
        <dbReference type="ARBA" id="ARBA00023136"/>
    </source>
</evidence>
<proteinExistence type="inferred from homology"/>
<dbReference type="AlphaFoldDB" id="A0A803W120"/>
<comment type="subcellular location">
    <subcellularLocation>
        <location evidence="1">Golgi apparatus membrane</location>
    </subcellularLocation>
</comment>
<dbReference type="PROSITE" id="PS51865">
    <property type="entry name" value="PDZ_GRASP"/>
    <property type="match status" value="2"/>
</dbReference>
<feature type="region of interest" description="Disordered" evidence="10">
    <location>
        <begin position="450"/>
        <end position="473"/>
    </location>
</feature>
<evidence type="ECO:0000256" key="8">
    <source>
        <dbReference type="ARBA" id="ARBA00023288"/>
    </source>
</evidence>
<keyword evidence="9" id="KW-0479">Metal-binding</keyword>
<evidence type="ECO:0000256" key="2">
    <source>
        <dbReference type="ARBA" id="ARBA00007144"/>
    </source>
</evidence>
<evidence type="ECO:0000256" key="3">
    <source>
        <dbReference type="ARBA" id="ARBA00022553"/>
    </source>
</evidence>
<keyword evidence="8" id="KW-0449">Lipoprotein</keyword>
<dbReference type="Proteomes" id="UP000016665">
    <property type="component" value="Chromosome 7"/>
</dbReference>
<protein>
    <submittedName>
        <fullName evidence="12">Golgi reassembly stacking protein 2</fullName>
    </submittedName>
</protein>
<reference evidence="12" key="2">
    <citation type="submission" date="2025-08" db="UniProtKB">
        <authorList>
            <consortium name="Ensembl"/>
        </authorList>
    </citation>
    <scope>IDENTIFICATION</scope>
</reference>
<comment type="similarity">
    <text evidence="2">Belongs to the GORASP family.</text>
</comment>
<dbReference type="PANTHER" id="PTHR12893:SF1">
    <property type="entry name" value="GOLGI REASSEMBLY-STACKING PROTEIN 2"/>
    <property type="match status" value="1"/>
</dbReference>
<keyword evidence="7" id="KW-0472">Membrane</keyword>
<dbReference type="InterPro" id="IPR024958">
    <property type="entry name" value="GRASP_PDZ"/>
</dbReference>
<dbReference type="InterPro" id="IPR007583">
    <property type="entry name" value="GRASP55_65"/>
</dbReference>
<dbReference type="FunFam" id="2.30.42.10:FF:000026">
    <property type="entry name" value="Golgi reassembly stacking protein 2"/>
    <property type="match status" value="1"/>
</dbReference>
<dbReference type="FunFam" id="2.30.42.10:FF:000056">
    <property type="entry name" value="Golgi reassembly-stacking protein 2 isoform 1"/>
    <property type="match status" value="1"/>
</dbReference>
<organism evidence="12 13">
    <name type="scientific">Ficedula albicollis</name>
    <name type="common">Collared flycatcher</name>
    <name type="synonym">Muscicapa albicollis</name>
    <dbReference type="NCBI Taxonomy" id="59894"/>
    <lineage>
        <taxon>Eukaryota</taxon>
        <taxon>Metazoa</taxon>
        <taxon>Chordata</taxon>
        <taxon>Craniata</taxon>
        <taxon>Vertebrata</taxon>
        <taxon>Euteleostomi</taxon>
        <taxon>Archelosauria</taxon>
        <taxon>Archosauria</taxon>
        <taxon>Dinosauria</taxon>
        <taxon>Saurischia</taxon>
        <taxon>Theropoda</taxon>
        <taxon>Coelurosauria</taxon>
        <taxon>Aves</taxon>
        <taxon>Neognathae</taxon>
        <taxon>Neoaves</taxon>
        <taxon>Telluraves</taxon>
        <taxon>Australaves</taxon>
        <taxon>Passeriformes</taxon>
        <taxon>Muscicapidae</taxon>
        <taxon>Ficedula</taxon>
    </lineage>
</organism>
<evidence type="ECO:0000256" key="6">
    <source>
        <dbReference type="ARBA" id="ARBA00023034"/>
    </source>
</evidence>
<gene>
    <name evidence="12" type="primary">GORASP2</name>
</gene>
<keyword evidence="6" id="KW-0333">Golgi apparatus</keyword>
<feature type="compositionally biased region" description="Polar residues" evidence="10">
    <location>
        <begin position="454"/>
        <end position="473"/>
    </location>
</feature>
<dbReference type="Ensembl" id="ENSFALT00000033068.1">
    <property type="protein sequence ID" value="ENSFALP00000028676.1"/>
    <property type="gene ID" value="ENSFALG00000001972.2"/>
</dbReference>
<keyword evidence="9" id="KW-0862">Zinc</keyword>
<sequence length="473" mass="50421">MSQLLIPFGIKSTHLAFGSSVYPKLKPCLSGVVELFELPWLQNCMSLFLQLEGGLMKSLVVQMPSVSPECHQVMFNHEITAVLTDVQENSPGHRAGLEPFFDFIVSINGSRLNKDNDTLKDLLKANVEKPVKMLVYSSKTLELRETSVTPSNMWGGQGLLGVSIRFCSFDGANENVWHVLEVEPNSPAALAGLRPHSDYIIGADTVMNESEDLFSLIETHEAKPLKLYVYNTDTDNCREVVITPNSAWGGEGSLGCGIGYGYLHRIPTRPFEEGKKISLPGQLPSASLSPLKDGFTEVQLSSVNPSATLPPGSAGLEQSLSGLSISSPSTTVSNVLSTGVPTVPLLPPQVSQSLTSVPPVNPATTLPGLQPLPPLPPLHLMGITPLSMPPKCVPMLPLGTEASTVPTDLLPSITQAGSFSINPGTTENVEETSALTLDNATPTSRAIVVDRSNESSTANEKTTGITDTQASES</sequence>
<name>A0A803W120_FICAL</name>
<evidence type="ECO:0000313" key="12">
    <source>
        <dbReference type="Ensembl" id="ENSFALP00000028676.1"/>
    </source>
</evidence>
<dbReference type="GO" id="GO:0007030">
    <property type="term" value="P:Golgi organization"/>
    <property type="evidence" value="ECO:0007669"/>
    <property type="project" value="TreeGrafter"/>
</dbReference>
<feature type="domain" description="PDZ GRASP-type" evidence="11">
    <location>
        <begin position="175"/>
        <end position="263"/>
    </location>
</feature>